<proteinExistence type="predicted"/>
<dbReference type="OrthoDB" id="447858at2759"/>
<dbReference type="SUPFAM" id="SSF53098">
    <property type="entry name" value="Ribonuclease H-like"/>
    <property type="match status" value="1"/>
</dbReference>
<feature type="region of interest" description="Disordered" evidence="1">
    <location>
        <begin position="148"/>
        <end position="175"/>
    </location>
</feature>
<accession>A0A9P1CAH1</accession>
<comment type="caution">
    <text evidence="3">The sequence shown here is derived from an EMBL/GenBank/DDBJ whole genome shotgun (WGS) entry which is preliminary data.</text>
</comment>
<sequence>MSSTGKTKEKNQSKGAEKQAKDKAEKFDWSRTTGPDQRDPRCSGPPCNGSHDPAPPGRGSPTGSNSHGTWTSCARCKLRLSYTPSFGAHALCRKAGALPADVQQQVEELGNEAPYNLKLRDKDIGLDSAEKSCLAKLEKIKAQKAGYHLEKGNKEKGQASTSGPGYPTPATPVAVPKATMPNGPMTINLEEADHEHASGTKRSQNEPLGGVGGRTKRGRSINSDINRGDFSVNEDEKISKYELILEDETMLDKDNNDENMPAENYVPRALDTSEEAFVLNVLRTHFEDVDEEIYACGGMRECDRLDVLELCCEEDSLLTKTIQQLGGRAERAGLFNGCDLMKASGREKIKEIIKVRKPRWIWVSYPCGPNSPIQHLNELTEDGWLKSMKRRQKCRKLIRYGNEILLDYVNAGGNVAWEWPRNNDGWHLSEVRSFWQQMDFVDHNFDGCMFNLRCHEGFHKKPWTVRTNRNGVFHPLERQCDGSHRHVPSMGGTTARKTGLYTVQLCTAAAKCMLSYHETDYSIFTLDSVKIDRESLKTMTTQELERLALTVLKLHRRCGHPSNRALVKTLAARNADPKMLAIAEQLKCDECQEGQFSKPSVVVSLEKEEKIWNTLQMDIFFFKHGTNVHHFLVMLDEASGFSITAELLIHTTDIHANVDTPSVIEGLEGSWFQYFGHPGRIRCDLEGAFRGTELADYCADRGIELLQVPAEHHQATGDVERMVGELRHKIELFLRNEDVPPRRAVYAMTTAHNHLSRVGGFAPAQWAFGRQVDDLDNVAIHTSEGTADHAMSDNLQLRLRAEKKYLELHARAKISRALNTRGKPSVRFLPGDLVFYKRYKVPSDFPAHELVDQPKLRISRWYGPGRVLASETRVQEEGTRRTAASTVWVVAQGRMKKFHLDQLRHASERERLIAEQTTAPTMPWTRNALESLIQKGAYDDHTCDFQEKNPNKSQRRAQQRSRTPAMLERKRLPRPADPGPPPQPEPQEVQMDQADGLLPGQDLRPEGALQPELPSSSSARRDPENEPVIDGRRLLMDVDYNPLKRIAGSEAQPGDETFRRQRRQHELDDRPLHVKRQELIEASNWCCKVENDFVYGVEIPIPENEAAWRKILKDPCKFAAKSVQKGAEVSWHKLDAKQREAMQAAKLTEVDQWVKEEVCQKFKGIIPAGRLMRMRWVLTLKSTSDPSTAKCKARIVLLGYTDPDLETLQTSAPTLTRRSRQLALSLACAKRWKLVKADAKSAFLQGTATQSDRNIFAIPVPELAEALQVPQGQAVKMLKAAYGLVSAPREWFLEVNKVATESCKLRQLKSDPCMWVLDGHGPEAEPRGFITSHVDDFLIAGDDNDPEWQACLSTFKAAFRWSPWENTPFQHCGVMVDQLEDFSFQLGHDEYCTEIKQIDIIAGAEGVSPTELAQARAVLGAAQWRALQTAPQHAAKVSLLQSMLPHALDSKDVLHQINKLCRELYAQRYISVNIKQLNPKNLRDLGIVCWTDAAVGNRPDLSSTGGFIAGPVSLPRYRHWRKENRNFMFLRTQWAELLGIPLNLREPHHATSQIPAALVVDAKSVFDAVQKGDTASAAFGLKEKYSALELLAVVENIRLQKTPLLWVSSDAQLADGLTKPAAQELMKNFLMRGQQWNVKYDPNFVAAKKKPKEERMTQSAPVTTSTPSDWALSVVQMLQQAHSPFGNSSAARTAYAIAAWSNPEPSAVPLPRWVEETPLAPLEIGSPFLFPDSLQSSPLEATQLAAPKSFDFSRLKVQAERIASSK</sequence>
<dbReference type="InterPro" id="IPR050951">
    <property type="entry name" value="Retrovirus_Pol_polyprotein"/>
</dbReference>
<keyword evidence="6" id="KW-1185">Reference proteome</keyword>
<organism evidence="3">
    <name type="scientific">Cladocopium goreaui</name>
    <dbReference type="NCBI Taxonomy" id="2562237"/>
    <lineage>
        <taxon>Eukaryota</taxon>
        <taxon>Sar</taxon>
        <taxon>Alveolata</taxon>
        <taxon>Dinophyceae</taxon>
        <taxon>Suessiales</taxon>
        <taxon>Symbiodiniaceae</taxon>
        <taxon>Cladocopium</taxon>
    </lineage>
</organism>
<feature type="region of interest" description="Disordered" evidence="1">
    <location>
        <begin position="942"/>
        <end position="1033"/>
    </location>
</feature>
<dbReference type="GO" id="GO:0003676">
    <property type="term" value="F:nucleic acid binding"/>
    <property type="evidence" value="ECO:0007669"/>
    <property type="project" value="InterPro"/>
</dbReference>
<feature type="compositionally biased region" description="Basic and acidic residues" evidence="1">
    <location>
        <begin position="1019"/>
        <end position="1033"/>
    </location>
</feature>
<evidence type="ECO:0000313" key="4">
    <source>
        <dbReference type="EMBL" id="CAL1141330.1"/>
    </source>
</evidence>
<feature type="compositionally biased region" description="Pro residues" evidence="1">
    <location>
        <begin position="975"/>
        <end position="985"/>
    </location>
</feature>
<feature type="compositionally biased region" description="Basic and acidic residues" evidence="1">
    <location>
        <begin position="1"/>
        <end position="29"/>
    </location>
</feature>
<dbReference type="EMBL" id="CAMXCT030001223">
    <property type="protein sequence ID" value="CAL4775267.1"/>
    <property type="molecule type" value="Genomic_DNA"/>
</dbReference>
<dbReference type="Pfam" id="PF07727">
    <property type="entry name" value="RVT_2"/>
    <property type="match status" value="1"/>
</dbReference>
<dbReference type="Proteomes" id="UP001152797">
    <property type="component" value="Unassembled WGS sequence"/>
</dbReference>
<feature type="domain" description="Integrase catalytic" evidence="2">
    <location>
        <begin position="595"/>
        <end position="771"/>
    </location>
</feature>
<evidence type="ECO:0000313" key="5">
    <source>
        <dbReference type="EMBL" id="CAL4775267.1"/>
    </source>
</evidence>
<evidence type="ECO:0000313" key="6">
    <source>
        <dbReference type="Proteomes" id="UP001152797"/>
    </source>
</evidence>
<dbReference type="InterPro" id="IPR001584">
    <property type="entry name" value="Integrase_cat-core"/>
</dbReference>
<evidence type="ECO:0000256" key="1">
    <source>
        <dbReference type="SAM" id="MobiDB-lite"/>
    </source>
</evidence>
<dbReference type="Gene3D" id="3.30.420.10">
    <property type="entry name" value="Ribonuclease H-like superfamily/Ribonuclease H"/>
    <property type="match status" value="1"/>
</dbReference>
<dbReference type="InterPro" id="IPR013103">
    <property type="entry name" value="RVT_2"/>
</dbReference>
<name>A0A9P1CAH1_9DINO</name>
<evidence type="ECO:0000313" key="3">
    <source>
        <dbReference type="EMBL" id="CAI3987955.1"/>
    </source>
</evidence>
<dbReference type="PANTHER" id="PTHR37984">
    <property type="entry name" value="PROTEIN CBG26694"/>
    <property type="match status" value="1"/>
</dbReference>
<dbReference type="InterPro" id="IPR036397">
    <property type="entry name" value="RNaseH_sf"/>
</dbReference>
<dbReference type="GO" id="GO:0015074">
    <property type="term" value="P:DNA integration"/>
    <property type="evidence" value="ECO:0007669"/>
    <property type="project" value="InterPro"/>
</dbReference>
<feature type="compositionally biased region" description="Basic and acidic residues" evidence="1">
    <location>
        <begin position="148"/>
        <end position="157"/>
    </location>
</feature>
<dbReference type="InterPro" id="IPR043502">
    <property type="entry name" value="DNA/RNA_pol_sf"/>
</dbReference>
<dbReference type="PROSITE" id="PS50994">
    <property type="entry name" value="INTEGRASE"/>
    <property type="match status" value="1"/>
</dbReference>
<dbReference type="EMBL" id="CAMXCT020001223">
    <property type="protein sequence ID" value="CAL1141330.1"/>
    <property type="molecule type" value="Genomic_DNA"/>
</dbReference>
<protein>
    <submittedName>
        <fullName evidence="5">Retrovirus-related Pol polyprotein from transposon RE1 (Retro element 1) (AtRE1)</fullName>
    </submittedName>
</protein>
<gene>
    <name evidence="3" type="ORF">C1SCF055_LOCUS15190</name>
</gene>
<feature type="region of interest" description="Disordered" evidence="1">
    <location>
        <begin position="193"/>
        <end position="228"/>
    </location>
</feature>
<feature type="region of interest" description="Disordered" evidence="1">
    <location>
        <begin position="1"/>
        <end position="68"/>
    </location>
</feature>
<dbReference type="EMBL" id="CAMXCT010001223">
    <property type="protein sequence ID" value="CAI3987955.1"/>
    <property type="molecule type" value="Genomic_DNA"/>
</dbReference>
<reference evidence="3" key="1">
    <citation type="submission" date="2022-10" db="EMBL/GenBank/DDBJ databases">
        <authorList>
            <person name="Chen Y."/>
            <person name="Dougan E. K."/>
            <person name="Chan C."/>
            <person name="Rhodes N."/>
            <person name="Thang M."/>
        </authorList>
    </citation>
    <scope>NUCLEOTIDE SEQUENCE</scope>
</reference>
<reference evidence="4" key="2">
    <citation type="submission" date="2024-04" db="EMBL/GenBank/DDBJ databases">
        <authorList>
            <person name="Chen Y."/>
            <person name="Shah S."/>
            <person name="Dougan E. K."/>
            <person name="Thang M."/>
            <person name="Chan C."/>
        </authorList>
    </citation>
    <scope>NUCLEOTIDE SEQUENCE [LARGE SCALE GENOMIC DNA]</scope>
</reference>
<dbReference type="PANTHER" id="PTHR37984:SF5">
    <property type="entry name" value="PROTEIN NYNRIN-LIKE"/>
    <property type="match status" value="1"/>
</dbReference>
<dbReference type="SUPFAM" id="SSF56672">
    <property type="entry name" value="DNA/RNA polymerases"/>
    <property type="match status" value="1"/>
</dbReference>
<evidence type="ECO:0000259" key="2">
    <source>
        <dbReference type="PROSITE" id="PS50994"/>
    </source>
</evidence>
<dbReference type="InterPro" id="IPR012337">
    <property type="entry name" value="RNaseH-like_sf"/>
</dbReference>